<dbReference type="Gene3D" id="2.60.120.10">
    <property type="entry name" value="Jelly Rolls"/>
    <property type="match status" value="1"/>
</dbReference>
<dbReference type="Proteomes" id="UP000248790">
    <property type="component" value="Unassembled WGS sequence"/>
</dbReference>
<dbReference type="EMBL" id="QLMC01000003">
    <property type="protein sequence ID" value="RAJ97791.1"/>
    <property type="molecule type" value="Genomic_DNA"/>
</dbReference>
<dbReference type="AlphaFoldDB" id="A0A327WWV6"/>
<protein>
    <submittedName>
        <fullName evidence="2">Cupin 2 domain-containing protein</fullName>
    </submittedName>
</protein>
<reference evidence="2 3" key="1">
    <citation type="submission" date="2018-06" db="EMBL/GenBank/DDBJ databases">
        <title>Genomic Encyclopedia of Archaeal and Bacterial Type Strains, Phase II (KMG-II): from individual species to whole genera.</title>
        <authorList>
            <person name="Goeker M."/>
        </authorList>
    </citation>
    <scope>NUCLEOTIDE SEQUENCE [LARGE SCALE GENOMIC DNA]</scope>
    <source>
        <strain evidence="2 3">DSM 21851</strain>
    </source>
</reference>
<dbReference type="InterPro" id="IPR011051">
    <property type="entry name" value="RmlC_Cupin_sf"/>
</dbReference>
<dbReference type="SUPFAM" id="SSF51182">
    <property type="entry name" value="RmlC-like cupins"/>
    <property type="match status" value="1"/>
</dbReference>
<proteinExistence type="predicted"/>
<organism evidence="2 3">
    <name type="scientific">Larkinella arboricola</name>
    <dbReference type="NCBI Taxonomy" id="643671"/>
    <lineage>
        <taxon>Bacteria</taxon>
        <taxon>Pseudomonadati</taxon>
        <taxon>Bacteroidota</taxon>
        <taxon>Cytophagia</taxon>
        <taxon>Cytophagales</taxon>
        <taxon>Spirosomataceae</taxon>
        <taxon>Larkinella</taxon>
    </lineage>
</organism>
<feature type="domain" description="Cupin type-2" evidence="1">
    <location>
        <begin position="49"/>
        <end position="106"/>
    </location>
</feature>
<evidence type="ECO:0000313" key="2">
    <source>
        <dbReference type="EMBL" id="RAJ97791.1"/>
    </source>
</evidence>
<dbReference type="CDD" id="cd06981">
    <property type="entry name" value="cupin_reut_a1446"/>
    <property type="match status" value="1"/>
</dbReference>
<keyword evidence="3" id="KW-1185">Reference proteome</keyword>
<comment type="caution">
    <text evidence="2">The sequence shown here is derived from an EMBL/GenBank/DDBJ whole genome shotgun (WGS) entry which is preliminary data.</text>
</comment>
<dbReference type="OrthoDB" id="9798585at2"/>
<gene>
    <name evidence="2" type="ORF">LX87_02696</name>
</gene>
<sequence>MNNSGNLFSAIPGSLPEELFEELMAGQGIKIERIVSKGHASPEGFWYDQPENEWVLVVKGAAKLRLWGEDEPVTLSAGSYINLPAHVKHRVEWTTEEEETIWLAIFY</sequence>
<evidence type="ECO:0000313" key="3">
    <source>
        <dbReference type="Proteomes" id="UP000248790"/>
    </source>
</evidence>
<dbReference type="InterPro" id="IPR014710">
    <property type="entry name" value="RmlC-like_jellyroll"/>
</dbReference>
<dbReference type="Pfam" id="PF07883">
    <property type="entry name" value="Cupin_2"/>
    <property type="match status" value="1"/>
</dbReference>
<accession>A0A327WWV6</accession>
<name>A0A327WWV6_LARAB</name>
<dbReference type="RefSeq" id="WP_111628752.1">
    <property type="nucleotide sequence ID" value="NZ_QLMC01000003.1"/>
</dbReference>
<dbReference type="InterPro" id="IPR013096">
    <property type="entry name" value="Cupin_2"/>
</dbReference>
<evidence type="ECO:0000259" key="1">
    <source>
        <dbReference type="Pfam" id="PF07883"/>
    </source>
</evidence>